<keyword evidence="2" id="KW-0808">Transferase</keyword>
<accession>A0A5R9ANX7</accession>
<dbReference type="Proteomes" id="UP000306544">
    <property type="component" value="Unassembled WGS sequence"/>
</dbReference>
<dbReference type="AlphaFoldDB" id="A0A5R9ANX7"/>
<dbReference type="RefSeq" id="WP_138168798.1">
    <property type="nucleotide sequence ID" value="NZ_VAWA01000001.1"/>
</dbReference>
<dbReference type="Gene3D" id="3.40.630.30">
    <property type="match status" value="1"/>
</dbReference>
<keyword evidence="3" id="KW-1185">Reference proteome</keyword>
<evidence type="ECO:0000313" key="2">
    <source>
        <dbReference type="EMBL" id="TLP79833.1"/>
    </source>
</evidence>
<sequence>MTAPSPATEISFVPLRPEDDDDAAALSDFLTAQRYPFHVSPELRPEHVRSGLREGRYGRNPGHYATDAAAETDHRGWWVWADSIRLGVVVLEDLTEGAPLFDLRLAEAHRGRGWGPAVLQGLTRVVFETYPEVDRLEGQTREDNIAMRKVFLRAGFIKEAHYRRGWPVEGQESVASVAYAILRQDWVSGQTTTFQWEDLAV</sequence>
<comment type="caution">
    <text evidence="2">The sequence shown here is derived from an EMBL/GenBank/DDBJ whole genome shotgun (WGS) entry which is preliminary data.</text>
</comment>
<reference evidence="2 3" key="1">
    <citation type="submission" date="2019-05" db="EMBL/GenBank/DDBJ databases">
        <title>Nesterenkonia sp. GY239, isolated from the Southern Atlantic Ocean.</title>
        <authorList>
            <person name="Zhang G."/>
        </authorList>
    </citation>
    <scope>NUCLEOTIDE SEQUENCE [LARGE SCALE GENOMIC DNA]</scope>
    <source>
        <strain evidence="2 3">GY239</strain>
    </source>
</reference>
<dbReference type="InterPro" id="IPR000182">
    <property type="entry name" value="GNAT_dom"/>
</dbReference>
<organism evidence="2 3">
    <name type="scientific">Nesterenkonia sphaerica</name>
    <dbReference type="NCBI Taxonomy" id="1804988"/>
    <lineage>
        <taxon>Bacteria</taxon>
        <taxon>Bacillati</taxon>
        <taxon>Actinomycetota</taxon>
        <taxon>Actinomycetes</taxon>
        <taxon>Micrococcales</taxon>
        <taxon>Micrococcaceae</taxon>
        <taxon>Nesterenkonia</taxon>
    </lineage>
</organism>
<evidence type="ECO:0000313" key="3">
    <source>
        <dbReference type="Proteomes" id="UP000306544"/>
    </source>
</evidence>
<dbReference type="GO" id="GO:0016747">
    <property type="term" value="F:acyltransferase activity, transferring groups other than amino-acyl groups"/>
    <property type="evidence" value="ECO:0007669"/>
    <property type="project" value="InterPro"/>
</dbReference>
<dbReference type="OrthoDB" id="9799321at2"/>
<dbReference type="SUPFAM" id="SSF55729">
    <property type="entry name" value="Acyl-CoA N-acyltransferases (Nat)"/>
    <property type="match status" value="1"/>
</dbReference>
<feature type="domain" description="N-acetyltransferase" evidence="1">
    <location>
        <begin position="13"/>
        <end position="184"/>
    </location>
</feature>
<dbReference type="EMBL" id="VAWA01000001">
    <property type="protein sequence ID" value="TLP79833.1"/>
    <property type="molecule type" value="Genomic_DNA"/>
</dbReference>
<dbReference type="PROSITE" id="PS51186">
    <property type="entry name" value="GNAT"/>
    <property type="match status" value="1"/>
</dbReference>
<name>A0A5R9ANX7_9MICC</name>
<proteinExistence type="predicted"/>
<protein>
    <submittedName>
        <fullName evidence="2">GNAT family N-acetyltransferase</fullName>
    </submittedName>
</protein>
<evidence type="ECO:0000259" key="1">
    <source>
        <dbReference type="PROSITE" id="PS51186"/>
    </source>
</evidence>
<dbReference type="InterPro" id="IPR016181">
    <property type="entry name" value="Acyl_CoA_acyltransferase"/>
</dbReference>
<gene>
    <name evidence="2" type="ORF">FEF27_00095</name>
</gene>
<dbReference type="Pfam" id="PF13302">
    <property type="entry name" value="Acetyltransf_3"/>
    <property type="match status" value="1"/>
</dbReference>